<evidence type="ECO:0000313" key="2">
    <source>
        <dbReference type="EMBL" id="KAJ8362456.1"/>
    </source>
</evidence>
<feature type="compositionally biased region" description="Polar residues" evidence="1">
    <location>
        <begin position="33"/>
        <end position="42"/>
    </location>
</feature>
<comment type="caution">
    <text evidence="2">The sequence shown here is derived from an EMBL/GenBank/DDBJ whole genome shotgun (WGS) entry which is preliminary data.</text>
</comment>
<gene>
    <name evidence="2" type="ORF">AAFF_G00373900</name>
</gene>
<reference evidence="2" key="1">
    <citation type="journal article" date="2023" name="Science">
        <title>Genome structures resolve the early diversification of teleost fishes.</title>
        <authorList>
            <person name="Parey E."/>
            <person name="Louis A."/>
            <person name="Montfort J."/>
            <person name="Bouchez O."/>
            <person name="Roques C."/>
            <person name="Iampietro C."/>
            <person name="Lluch J."/>
            <person name="Castinel A."/>
            <person name="Donnadieu C."/>
            <person name="Desvignes T."/>
            <person name="Floi Bucao C."/>
            <person name="Jouanno E."/>
            <person name="Wen M."/>
            <person name="Mejri S."/>
            <person name="Dirks R."/>
            <person name="Jansen H."/>
            <person name="Henkel C."/>
            <person name="Chen W.J."/>
            <person name="Zahm M."/>
            <person name="Cabau C."/>
            <person name="Klopp C."/>
            <person name="Thompson A.W."/>
            <person name="Robinson-Rechavi M."/>
            <person name="Braasch I."/>
            <person name="Lecointre G."/>
            <person name="Bobe J."/>
            <person name="Postlethwait J.H."/>
            <person name="Berthelot C."/>
            <person name="Roest Crollius H."/>
            <person name="Guiguen Y."/>
        </authorList>
    </citation>
    <scope>NUCLEOTIDE SEQUENCE</scope>
    <source>
        <strain evidence="2">NC1722</strain>
    </source>
</reference>
<dbReference type="AlphaFoldDB" id="A0AAD7R6S4"/>
<feature type="region of interest" description="Disordered" evidence="1">
    <location>
        <begin position="33"/>
        <end position="106"/>
    </location>
</feature>
<dbReference type="Proteomes" id="UP001221898">
    <property type="component" value="Unassembled WGS sequence"/>
</dbReference>
<accession>A0AAD7R6S4</accession>
<sequence length="106" mass="10621">MGGGEAVATEAWWEEGGGSEKLMVEVTGTLAVESQTKEQSLGSGEPVATTAGRRKRGAGGAESEDDSSEGNDMDTGMPEASAEGGHTGEEEMVEAVESGCGLRGAG</sequence>
<feature type="compositionally biased region" description="Acidic residues" evidence="1">
    <location>
        <begin position="62"/>
        <end position="72"/>
    </location>
</feature>
<protein>
    <submittedName>
        <fullName evidence="2">Uncharacterized protein</fullName>
    </submittedName>
</protein>
<keyword evidence="3" id="KW-1185">Reference proteome</keyword>
<proteinExistence type="predicted"/>
<name>A0AAD7R6S4_9TELE</name>
<feature type="region of interest" description="Disordered" evidence="1">
    <location>
        <begin position="1"/>
        <end position="20"/>
    </location>
</feature>
<organism evidence="2 3">
    <name type="scientific">Aldrovandia affinis</name>
    <dbReference type="NCBI Taxonomy" id="143900"/>
    <lineage>
        <taxon>Eukaryota</taxon>
        <taxon>Metazoa</taxon>
        <taxon>Chordata</taxon>
        <taxon>Craniata</taxon>
        <taxon>Vertebrata</taxon>
        <taxon>Euteleostomi</taxon>
        <taxon>Actinopterygii</taxon>
        <taxon>Neopterygii</taxon>
        <taxon>Teleostei</taxon>
        <taxon>Notacanthiformes</taxon>
        <taxon>Halosauridae</taxon>
        <taxon>Aldrovandia</taxon>
    </lineage>
</organism>
<dbReference type="EMBL" id="JAINUG010000663">
    <property type="protein sequence ID" value="KAJ8362456.1"/>
    <property type="molecule type" value="Genomic_DNA"/>
</dbReference>
<evidence type="ECO:0000313" key="3">
    <source>
        <dbReference type="Proteomes" id="UP001221898"/>
    </source>
</evidence>
<evidence type="ECO:0000256" key="1">
    <source>
        <dbReference type="SAM" id="MobiDB-lite"/>
    </source>
</evidence>